<comment type="subcellular location">
    <subcellularLocation>
        <location evidence="1">Membrane</location>
    </subcellularLocation>
</comment>
<comment type="catalytic activity">
    <reaction evidence="10">
        <text>1D-myo-inositol 1,2,5,6-tetrakisphosphate + H2O = 1D-myo-inositol 1,2,6-trisphosphate + phosphate</text>
        <dbReference type="Rhea" id="RHEA:77119"/>
        <dbReference type="ChEBI" id="CHEBI:15377"/>
        <dbReference type="ChEBI" id="CHEBI:43474"/>
        <dbReference type="ChEBI" id="CHEBI:195535"/>
        <dbReference type="ChEBI" id="CHEBI:195537"/>
        <dbReference type="EC" id="3.1.3.62"/>
    </reaction>
    <physiologicalReaction direction="left-to-right" evidence="10">
        <dbReference type="Rhea" id="RHEA:77120"/>
    </physiologicalReaction>
</comment>
<feature type="non-terminal residue" evidence="14">
    <location>
        <position position="1"/>
    </location>
</feature>
<dbReference type="PANTHER" id="PTHR20963:SF8">
    <property type="entry name" value="MULTIPLE INOSITOL POLYPHOSPHATE PHOSPHATASE 1"/>
    <property type="match status" value="1"/>
</dbReference>
<sequence>MKTYDVVKDIPGNVLMTSTIPDQCTPIHLNLVARHGTRAPTKKKIKELNDLATRMEVLLQDTKEQKLSLQKVPAWFWEWKSPWKGKLTGGELVREGEEEQYNLGIRTRDKFPQLFNEDYHPDVYVIKATQVGHAILHLLFTSH</sequence>
<dbReference type="GO" id="GO:0016020">
    <property type="term" value="C:membrane"/>
    <property type="evidence" value="ECO:0007669"/>
    <property type="project" value="UniProtKB-SubCell"/>
</dbReference>
<dbReference type="OrthoDB" id="1706648at2759"/>
<evidence type="ECO:0000313" key="14">
    <source>
        <dbReference type="EMBL" id="KAE9465146.1"/>
    </source>
</evidence>
<keyword evidence="8" id="KW-0472">Membrane</keyword>
<dbReference type="Proteomes" id="UP000428333">
    <property type="component" value="Linkage Group LG02"/>
</dbReference>
<evidence type="ECO:0000256" key="11">
    <source>
        <dbReference type="ARBA" id="ARBA00043671"/>
    </source>
</evidence>
<dbReference type="GO" id="GO:0052745">
    <property type="term" value="F:inositol phosphate phosphatase activity"/>
    <property type="evidence" value="ECO:0007669"/>
    <property type="project" value="TreeGrafter"/>
</dbReference>
<dbReference type="PANTHER" id="PTHR20963">
    <property type="entry name" value="MULTIPLE INOSITOL POLYPHOSPHATE PHOSPHATASE-RELATED"/>
    <property type="match status" value="1"/>
</dbReference>
<evidence type="ECO:0000256" key="9">
    <source>
        <dbReference type="ARBA" id="ARBA00031642"/>
    </source>
</evidence>
<comment type="catalytic activity">
    <reaction evidence="11">
        <text>1D-myo-inositol 1,2,4,5,6-pentakisphosphate + H2O = 1D-myo-inositol 1,2,5,6-tetrakisphosphate + phosphate</text>
        <dbReference type="Rhea" id="RHEA:77115"/>
        <dbReference type="ChEBI" id="CHEBI:15377"/>
        <dbReference type="ChEBI" id="CHEBI:43474"/>
        <dbReference type="ChEBI" id="CHEBI:57798"/>
        <dbReference type="ChEBI" id="CHEBI:195535"/>
        <dbReference type="EC" id="3.1.3.62"/>
    </reaction>
    <physiologicalReaction direction="left-to-right" evidence="11">
        <dbReference type="Rhea" id="RHEA:77116"/>
    </physiologicalReaction>
</comment>
<dbReference type="Gene3D" id="3.40.50.1240">
    <property type="entry name" value="Phosphoglycerate mutase-like"/>
    <property type="match status" value="1"/>
</dbReference>
<gene>
    <name evidence="14" type="ORF">C3L33_02926</name>
</gene>
<evidence type="ECO:0000256" key="4">
    <source>
        <dbReference type="ARBA" id="ARBA00013040"/>
    </source>
</evidence>
<dbReference type="InterPro" id="IPR029033">
    <property type="entry name" value="His_PPase_superfam"/>
</dbReference>
<comment type="caution">
    <text evidence="14">The sequence shown here is derived from an EMBL/GenBank/DDBJ whole genome shotgun (WGS) entry which is preliminary data.</text>
</comment>
<proteinExistence type="inferred from homology"/>
<evidence type="ECO:0000256" key="6">
    <source>
        <dbReference type="ARBA" id="ARBA00022729"/>
    </source>
</evidence>
<evidence type="ECO:0000256" key="2">
    <source>
        <dbReference type="ARBA" id="ARBA00008422"/>
    </source>
</evidence>
<dbReference type="EMBL" id="QEFC01000299">
    <property type="protein sequence ID" value="KAE9465146.1"/>
    <property type="molecule type" value="Genomic_DNA"/>
</dbReference>
<evidence type="ECO:0000256" key="13">
    <source>
        <dbReference type="ARBA" id="ARBA00043832"/>
    </source>
</evidence>
<organism evidence="14 15">
    <name type="scientific">Rhododendron williamsianum</name>
    <dbReference type="NCBI Taxonomy" id="262921"/>
    <lineage>
        <taxon>Eukaryota</taxon>
        <taxon>Viridiplantae</taxon>
        <taxon>Streptophyta</taxon>
        <taxon>Embryophyta</taxon>
        <taxon>Tracheophyta</taxon>
        <taxon>Spermatophyta</taxon>
        <taxon>Magnoliopsida</taxon>
        <taxon>eudicotyledons</taxon>
        <taxon>Gunneridae</taxon>
        <taxon>Pentapetalae</taxon>
        <taxon>asterids</taxon>
        <taxon>Ericales</taxon>
        <taxon>Ericaceae</taxon>
        <taxon>Ericoideae</taxon>
        <taxon>Rhodoreae</taxon>
        <taxon>Rhododendron</taxon>
    </lineage>
</organism>
<dbReference type="AlphaFoldDB" id="A0A6A4LVS1"/>
<keyword evidence="15" id="KW-1185">Reference proteome</keyword>
<dbReference type="EC" id="3.1.3.62" evidence="4"/>
<evidence type="ECO:0000256" key="3">
    <source>
        <dbReference type="ARBA" id="ARBA00012976"/>
    </source>
</evidence>
<comment type="catalytic activity">
    <reaction evidence="13">
        <text>(2R)-2,3-bisphosphoglycerate + H2O = (2R)-2-phosphoglycerate + phosphate</text>
        <dbReference type="Rhea" id="RHEA:27381"/>
        <dbReference type="ChEBI" id="CHEBI:15377"/>
        <dbReference type="ChEBI" id="CHEBI:43474"/>
        <dbReference type="ChEBI" id="CHEBI:58248"/>
        <dbReference type="ChEBI" id="CHEBI:58289"/>
        <dbReference type="EC" id="3.1.3.80"/>
    </reaction>
    <physiologicalReaction direction="left-to-right" evidence="13">
        <dbReference type="Rhea" id="RHEA:27382"/>
    </physiologicalReaction>
</comment>
<evidence type="ECO:0000256" key="5">
    <source>
        <dbReference type="ARBA" id="ARBA00018097"/>
    </source>
</evidence>
<comment type="catalytic activity">
    <reaction evidence="12">
        <text>1D-myo-inositol hexakisphosphate + H2O = 1D-myo-inositol 1,2,4,5,6-pentakisphosphate + phosphate</text>
        <dbReference type="Rhea" id="RHEA:16989"/>
        <dbReference type="ChEBI" id="CHEBI:15377"/>
        <dbReference type="ChEBI" id="CHEBI:43474"/>
        <dbReference type="ChEBI" id="CHEBI:57798"/>
        <dbReference type="ChEBI" id="CHEBI:58130"/>
        <dbReference type="EC" id="3.1.3.62"/>
    </reaction>
    <physiologicalReaction direction="left-to-right" evidence="12">
        <dbReference type="Rhea" id="RHEA:16990"/>
    </physiologicalReaction>
</comment>
<name>A0A6A4LVS1_9ERIC</name>
<dbReference type="GO" id="GO:0003993">
    <property type="term" value="F:acid phosphatase activity"/>
    <property type="evidence" value="ECO:0007669"/>
    <property type="project" value="TreeGrafter"/>
</dbReference>
<keyword evidence="6" id="KW-0732">Signal</keyword>
<protein>
    <recommendedName>
        <fullName evidence="5">Multiple inositol polyphosphate phosphatase 1</fullName>
        <ecNumber evidence="4">3.1.3.62</ecNumber>
        <ecNumber evidence="3">3.1.3.80</ecNumber>
    </recommendedName>
    <alternativeName>
        <fullName evidence="9">2,3-bisphosphoglycerate 3-phosphatase</fullName>
    </alternativeName>
</protein>
<reference evidence="14 15" key="1">
    <citation type="journal article" date="2019" name="Genome Biol. Evol.">
        <title>The Rhododendron genome and chromosomal organization provide insight into shared whole-genome duplications across the heath family (Ericaceae).</title>
        <authorList>
            <person name="Soza V.L."/>
            <person name="Lindsley D."/>
            <person name="Waalkes A."/>
            <person name="Ramage E."/>
            <person name="Patwardhan R.P."/>
            <person name="Burton J.N."/>
            <person name="Adey A."/>
            <person name="Kumar A."/>
            <person name="Qiu R."/>
            <person name="Shendure J."/>
            <person name="Hall B."/>
        </authorList>
    </citation>
    <scope>NUCLEOTIDE SEQUENCE [LARGE SCALE GENOMIC DNA]</scope>
    <source>
        <strain evidence="14">RSF 1966-606</strain>
    </source>
</reference>
<evidence type="ECO:0000313" key="15">
    <source>
        <dbReference type="Proteomes" id="UP000428333"/>
    </source>
</evidence>
<comment type="similarity">
    <text evidence="2">Belongs to the histidine acid phosphatase family. MINPP1 subfamily.</text>
</comment>
<evidence type="ECO:0000256" key="7">
    <source>
        <dbReference type="ARBA" id="ARBA00022801"/>
    </source>
</evidence>
<evidence type="ECO:0000256" key="8">
    <source>
        <dbReference type="ARBA" id="ARBA00023136"/>
    </source>
</evidence>
<dbReference type="EC" id="3.1.3.80" evidence="3"/>
<evidence type="ECO:0000256" key="1">
    <source>
        <dbReference type="ARBA" id="ARBA00004370"/>
    </source>
</evidence>
<keyword evidence="7" id="KW-0378">Hydrolase</keyword>
<dbReference type="InterPro" id="IPR000560">
    <property type="entry name" value="His_Pase_clade-2"/>
</dbReference>
<evidence type="ECO:0000256" key="10">
    <source>
        <dbReference type="ARBA" id="ARBA00043668"/>
    </source>
</evidence>
<evidence type="ECO:0000256" key="12">
    <source>
        <dbReference type="ARBA" id="ARBA00043691"/>
    </source>
</evidence>
<dbReference type="SUPFAM" id="SSF53254">
    <property type="entry name" value="Phosphoglycerate mutase-like"/>
    <property type="match status" value="1"/>
</dbReference>
<accession>A0A6A4LVS1</accession>
<dbReference type="Pfam" id="PF00328">
    <property type="entry name" value="His_Phos_2"/>
    <property type="match status" value="1"/>
</dbReference>
<dbReference type="GO" id="GO:0034417">
    <property type="term" value="F:bisphosphoglycerate 3-phosphatase activity"/>
    <property type="evidence" value="ECO:0007669"/>
    <property type="project" value="UniProtKB-EC"/>
</dbReference>